<name>A0A0M2K8Z9_9MYCO</name>
<feature type="transmembrane region" description="Helical" evidence="1">
    <location>
        <begin position="87"/>
        <end position="106"/>
    </location>
</feature>
<gene>
    <name evidence="3" type="ORF">EUA04_18890</name>
    <name evidence="2" type="ORF">WN67_03420</name>
</gene>
<evidence type="ECO:0000313" key="5">
    <source>
        <dbReference type="Proteomes" id="UP000294952"/>
    </source>
</evidence>
<dbReference type="RefSeq" id="WP_046361660.1">
    <property type="nucleotide sequence ID" value="NZ_CALTXN010000055.1"/>
</dbReference>
<dbReference type="InterPro" id="IPR058714">
    <property type="entry name" value="LpqS"/>
</dbReference>
<dbReference type="EMBL" id="LAUZ02000013">
    <property type="protein sequence ID" value="KKF03431.1"/>
    <property type="molecule type" value="Genomic_DNA"/>
</dbReference>
<comment type="caution">
    <text evidence="2">The sequence shown here is derived from an EMBL/GenBank/DDBJ whole genome shotgun (WGS) entry which is preliminary data.</text>
</comment>
<feature type="transmembrane region" description="Helical" evidence="1">
    <location>
        <begin position="12"/>
        <end position="33"/>
    </location>
</feature>
<reference evidence="3 5" key="2">
    <citation type="submission" date="2019-01" db="EMBL/GenBank/DDBJ databases">
        <title>High-quality-draft genome sequences of five non-tuberculosis mycobacteriaceae isolated from a nosocomial environment.</title>
        <authorList>
            <person name="Tiago I."/>
            <person name="Alarico S."/>
            <person name="Pereira S.G."/>
            <person name="Coelho C."/>
            <person name="Maranha A."/>
            <person name="Empadinhas N."/>
        </authorList>
    </citation>
    <scope>NUCLEOTIDE SEQUENCE [LARGE SCALE GENOMIC DNA]</scope>
    <source>
        <strain evidence="3 5">22DIII</strain>
    </source>
</reference>
<reference evidence="2 4" key="1">
    <citation type="submission" date="2015-04" db="EMBL/GenBank/DDBJ databases">
        <title>Genome sequence of Mycobacterium obuense UC1.</title>
        <authorList>
            <person name="Greninger A.L."/>
            <person name="Cunningham G."/>
            <person name="Chiu C.Y."/>
            <person name="Miller S."/>
        </authorList>
    </citation>
    <scope>NUCLEOTIDE SEQUENCE [LARGE SCALE GENOMIC DNA]</scope>
    <source>
        <strain evidence="2 4">UC1</strain>
    </source>
</reference>
<dbReference type="Pfam" id="PF26327">
    <property type="entry name" value="LpqS"/>
    <property type="match status" value="1"/>
</dbReference>
<dbReference type="OrthoDB" id="4638706at2"/>
<evidence type="ECO:0000256" key="1">
    <source>
        <dbReference type="SAM" id="Phobius"/>
    </source>
</evidence>
<keyword evidence="1" id="KW-0812">Transmembrane</keyword>
<evidence type="ECO:0000313" key="4">
    <source>
        <dbReference type="Proteomes" id="UP000034150"/>
    </source>
</evidence>
<keyword evidence="1" id="KW-1133">Transmembrane helix</keyword>
<dbReference type="PATRIC" id="fig|1807.13.peg.1681"/>
<evidence type="ECO:0008006" key="6">
    <source>
        <dbReference type="Google" id="ProtNLM"/>
    </source>
</evidence>
<dbReference type="AlphaFoldDB" id="A0A0M2K8Z9"/>
<evidence type="ECO:0000313" key="2">
    <source>
        <dbReference type="EMBL" id="KKF03431.1"/>
    </source>
</evidence>
<keyword evidence="1" id="KW-0472">Membrane</keyword>
<sequence length="138" mass="14531">MKYFDANSGQRRRAIVAALIAFWTVIVGAEWALPGVNAAPAHGPHTLAASAVGAPMSVELDHPHLSQPDAECTPDTLAEAILPRGTVSLIALALGLVVAVLPLLWCQAAKAPIRGPPRNARALRTGRDVLAHLCIARR</sequence>
<keyword evidence="4" id="KW-1185">Reference proteome</keyword>
<protein>
    <recommendedName>
        <fullName evidence="6">Lipoprotein LpqS</fullName>
    </recommendedName>
</protein>
<proteinExistence type="predicted"/>
<dbReference type="EMBL" id="SDLP01000005">
    <property type="protein sequence ID" value="TDL06749.1"/>
    <property type="molecule type" value="Genomic_DNA"/>
</dbReference>
<dbReference type="Proteomes" id="UP000294952">
    <property type="component" value="Unassembled WGS sequence"/>
</dbReference>
<evidence type="ECO:0000313" key="3">
    <source>
        <dbReference type="EMBL" id="TDL06749.1"/>
    </source>
</evidence>
<accession>A0A0M2K8Z9</accession>
<organism evidence="2 4">
    <name type="scientific">Mycolicibacterium obuense</name>
    <dbReference type="NCBI Taxonomy" id="1807"/>
    <lineage>
        <taxon>Bacteria</taxon>
        <taxon>Bacillati</taxon>
        <taxon>Actinomycetota</taxon>
        <taxon>Actinomycetes</taxon>
        <taxon>Mycobacteriales</taxon>
        <taxon>Mycobacteriaceae</taxon>
        <taxon>Mycolicibacterium</taxon>
    </lineage>
</organism>
<dbReference type="Proteomes" id="UP000034150">
    <property type="component" value="Unassembled WGS sequence"/>
</dbReference>